<sequence length="210" mass="22659">MFNLDSQGIESMLKKTLAALAIGSALLSAGSAMAADYVIDKEGQHAFVDFKISHLGYSYITGTFKDLDGKFSFDAAKPEDAKIEVNVRTASVFSNHAERDKHVNSKDFLESGKFPDAKFVSTSVKPTGKNADGKLTADVTGDLTFHGVSKPILVKATFLGEGKDPWGGYRAGFEGTTNISRKEFNKDGMDVGPQSDNVQLYITFEGVKAK</sequence>
<organism evidence="3 4">
    <name type="scientific">Pseudomonas syringae pv. avii</name>
    <dbReference type="NCBI Taxonomy" id="663959"/>
    <lineage>
        <taxon>Bacteria</taxon>
        <taxon>Pseudomonadati</taxon>
        <taxon>Pseudomonadota</taxon>
        <taxon>Gammaproteobacteria</taxon>
        <taxon>Pseudomonadales</taxon>
        <taxon>Pseudomonadaceae</taxon>
        <taxon>Pseudomonas</taxon>
        <taxon>Pseudomonas syringae</taxon>
    </lineage>
</organism>
<dbReference type="PANTHER" id="PTHR34406:SF1">
    <property type="entry name" value="PROTEIN YCEI"/>
    <property type="match status" value="1"/>
</dbReference>
<evidence type="ECO:0000256" key="1">
    <source>
        <dbReference type="SAM" id="SignalP"/>
    </source>
</evidence>
<feature type="signal peptide" evidence="1">
    <location>
        <begin position="1"/>
        <end position="34"/>
    </location>
</feature>
<dbReference type="InterPro" id="IPR036761">
    <property type="entry name" value="TTHA0802/YceI-like_sf"/>
</dbReference>
<evidence type="ECO:0000259" key="2">
    <source>
        <dbReference type="SMART" id="SM00867"/>
    </source>
</evidence>
<dbReference type="EMBL" id="RBUA01000977">
    <property type="protein sequence ID" value="RMU52131.1"/>
    <property type="molecule type" value="Genomic_DNA"/>
</dbReference>
<name>A0A3M5V1T7_PSESX</name>
<dbReference type="Gene3D" id="2.40.128.110">
    <property type="entry name" value="Lipid/polyisoprenoid-binding, YceI-like"/>
    <property type="match status" value="1"/>
</dbReference>
<reference evidence="3 4" key="1">
    <citation type="submission" date="2018-08" db="EMBL/GenBank/DDBJ databases">
        <title>Recombination of ecologically and evolutionarily significant loci maintains genetic cohesion in the Pseudomonas syringae species complex.</title>
        <authorList>
            <person name="Dillon M."/>
            <person name="Thakur S."/>
            <person name="Almeida R.N.D."/>
            <person name="Weir B.S."/>
            <person name="Guttman D.S."/>
        </authorList>
    </citation>
    <scope>NUCLEOTIDE SEQUENCE [LARGE SCALE GENOMIC DNA]</scope>
    <source>
        <strain evidence="3 4">ICMP 14479</strain>
    </source>
</reference>
<dbReference type="Proteomes" id="UP000280395">
    <property type="component" value="Unassembled WGS sequence"/>
</dbReference>
<evidence type="ECO:0000313" key="4">
    <source>
        <dbReference type="Proteomes" id="UP000280395"/>
    </source>
</evidence>
<dbReference type="PANTHER" id="PTHR34406">
    <property type="entry name" value="PROTEIN YCEI"/>
    <property type="match status" value="1"/>
</dbReference>
<evidence type="ECO:0000313" key="3">
    <source>
        <dbReference type="EMBL" id="RMU52131.1"/>
    </source>
</evidence>
<dbReference type="InterPro" id="IPR007372">
    <property type="entry name" value="Lipid/polyisoprenoid-bd_YceI"/>
</dbReference>
<dbReference type="SUPFAM" id="SSF101874">
    <property type="entry name" value="YceI-like"/>
    <property type="match status" value="1"/>
</dbReference>
<dbReference type="SMART" id="SM00867">
    <property type="entry name" value="YceI"/>
    <property type="match status" value="1"/>
</dbReference>
<accession>A0A3M5V1T7</accession>
<dbReference type="NCBIfam" id="NF002994">
    <property type="entry name" value="PRK03757.1"/>
    <property type="match status" value="1"/>
</dbReference>
<feature type="domain" description="Lipid/polyisoprenoid-binding YceI-like" evidence="2">
    <location>
        <begin position="36"/>
        <end position="207"/>
    </location>
</feature>
<feature type="chain" id="PRO_5018050091" description="Lipid/polyisoprenoid-binding YceI-like domain-containing protein" evidence="1">
    <location>
        <begin position="35"/>
        <end position="210"/>
    </location>
</feature>
<proteinExistence type="predicted"/>
<protein>
    <recommendedName>
        <fullName evidence="2">Lipid/polyisoprenoid-binding YceI-like domain-containing protein</fullName>
    </recommendedName>
</protein>
<gene>
    <name evidence="3" type="ORF">ALP29_02306</name>
</gene>
<comment type="caution">
    <text evidence="3">The sequence shown here is derived from an EMBL/GenBank/DDBJ whole genome shotgun (WGS) entry which is preliminary data.</text>
</comment>
<keyword evidence="1" id="KW-0732">Signal</keyword>
<dbReference type="AlphaFoldDB" id="A0A3M5V1T7"/>
<dbReference type="Pfam" id="PF04264">
    <property type="entry name" value="YceI"/>
    <property type="match status" value="1"/>
</dbReference>